<sequence>MAGADGHSAFEEMMTTVESPVYLVTTVAGDRRSGCLVGFAAQMSIDPSRFVLGISRANHTHAVAAEADHLAVHVVGRDHLDLVRLFGSETGDEIDKFDRCSWTEGPFGLPVLTDAGIWFAGRVLDRIDVGGDHTCYVLEPVGGAIPGHSAVRGDWVGAADVDQLDPGHQA</sequence>
<dbReference type="STRING" id="644548.SCNU_14866"/>
<dbReference type="Pfam" id="PF01613">
    <property type="entry name" value="Flavin_Reduct"/>
    <property type="match status" value="1"/>
</dbReference>
<dbReference type="GO" id="GO:0010181">
    <property type="term" value="F:FMN binding"/>
    <property type="evidence" value="ECO:0007669"/>
    <property type="project" value="InterPro"/>
</dbReference>
<evidence type="ECO:0000256" key="1">
    <source>
        <dbReference type="ARBA" id="ARBA00008898"/>
    </source>
</evidence>
<proteinExistence type="inferred from homology"/>
<organism evidence="4 5">
    <name type="scientific">Gordonia neofelifaecis NRRL B-59395</name>
    <dbReference type="NCBI Taxonomy" id="644548"/>
    <lineage>
        <taxon>Bacteria</taxon>
        <taxon>Bacillati</taxon>
        <taxon>Actinomycetota</taxon>
        <taxon>Actinomycetes</taxon>
        <taxon>Mycobacteriales</taxon>
        <taxon>Gordoniaceae</taxon>
        <taxon>Gordonia</taxon>
    </lineage>
</organism>
<keyword evidence="5" id="KW-1185">Reference proteome</keyword>
<feature type="domain" description="Flavin reductase like" evidence="3">
    <location>
        <begin position="14"/>
        <end position="153"/>
    </location>
</feature>
<gene>
    <name evidence="4" type="ORF">SCNU_14866</name>
</gene>
<dbReference type="eggNOG" id="COG1853">
    <property type="taxonomic scope" value="Bacteria"/>
</dbReference>
<evidence type="ECO:0000313" key="4">
    <source>
        <dbReference type="EMBL" id="EGD54280.1"/>
    </source>
</evidence>
<dbReference type="Gene3D" id="2.30.110.10">
    <property type="entry name" value="Electron Transport, Fmn-binding Protein, Chain A"/>
    <property type="match status" value="1"/>
</dbReference>
<dbReference type="Proteomes" id="UP000035065">
    <property type="component" value="Unassembled WGS sequence"/>
</dbReference>
<dbReference type="PANTHER" id="PTHR30466">
    <property type="entry name" value="FLAVIN REDUCTASE"/>
    <property type="match status" value="1"/>
</dbReference>
<evidence type="ECO:0000313" key="5">
    <source>
        <dbReference type="Proteomes" id="UP000035065"/>
    </source>
</evidence>
<dbReference type="GO" id="GO:0042602">
    <property type="term" value="F:riboflavin reductase (NADPH) activity"/>
    <property type="evidence" value="ECO:0007669"/>
    <property type="project" value="TreeGrafter"/>
</dbReference>
<keyword evidence="2" id="KW-0560">Oxidoreductase</keyword>
<dbReference type="InterPro" id="IPR012349">
    <property type="entry name" value="Split_barrel_FMN-bd"/>
</dbReference>
<comment type="caution">
    <text evidence="4">The sequence shown here is derived from an EMBL/GenBank/DDBJ whole genome shotgun (WGS) entry which is preliminary data.</text>
</comment>
<evidence type="ECO:0000259" key="3">
    <source>
        <dbReference type="SMART" id="SM00903"/>
    </source>
</evidence>
<dbReference type="RefSeq" id="WP_009680171.1">
    <property type="nucleotide sequence ID" value="NZ_AEUD01000013.1"/>
</dbReference>
<evidence type="ECO:0000256" key="2">
    <source>
        <dbReference type="ARBA" id="ARBA00023002"/>
    </source>
</evidence>
<dbReference type="InterPro" id="IPR002563">
    <property type="entry name" value="Flavin_Rdtase-like_dom"/>
</dbReference>
<reference evidence="4 5" key="1">
    <citation type="journal article" date="2011" name="J. Bacteriol.">
        <title>Draft Genome Sequence of Gordonia neofelifaecis NRRL B-59395, a Cholesterol-Degrading Actinomycete.</title>
        <authorList>
            <person name="Ge F."/>
            <person name="Li W."/>
            <person name="Chen G."/>
            <person name="Liu Y."/>
            <person name="Zhang G."/>
            <person name="Yong B."/>
            <person name="Wang Q."/>
            <person name="Wang N."/>
            <person name="Huang Z."/>
            <person name="Li W."/>
            <person name="Wang J."/>
            <person name="Wu C."/>
            <person name="Xie Q."/>
            <person name="Liu G."/>
        </authorList>
    </citation>
    <scope>NUCLEOTIDE SEQUENCE [LARGE SCALE GENOMIC DNA]</scope>
    <source>
        <strain evidence="4 5">NRRL B-59395</strain>
    </source>
</reference>
<comment type="similarity">
    <text evidence="1">Belongs to the non-flavoprotein flavin reductase family.</text>
</comment>
<accession>F1YM29</accession>
<dbReference type="PANTHER" id="PTHR30466:SF15">
    <property type="entry name" value="POSSIBLE OXIDOREDUCTASE"/>
    <property type="match status" value="1"/>
</dbReference>
<dbReference type="EMBL" id="AEUD01000013">
    <property type="protein sequence ID" value="EGD54280.1"/>
    <property type="molecule type" value="Genomic_DNA"/>
</dbReference>
<dbReference type="SUPFAM" id="SSF50475">
    <property type="entry name" value="FMN-binding split barrel"/>
    <property type="match status" value="1"/>
</dbReference>
<dbReference type="AlphaFoldDB" id="F1YM29"/>
<dbReference type="InterPro" id="IPR050268">
    <property type="entry name" value="NADH-dep_flavin_reductase"/>
</dbReference>
<dbReference type="SMART" id="SM00903">
    <property type="entry name" value="Flavin_Reduct"/>
    <property type="match status" value="1"/>
</dbReference>
<protein>
    <submittedName>
        <fullName evidence="4">Flavin reductase domain-containing protein</fullName>
    </submittedName>
</protein>
<dbReference type="OrthoDB" id="3176898at2"/>
<name>F1YM29_9ACTN</name>